<keyword evidence="6 9" id="KW-0029">Amino-acid transport</keyword>
<dbReference type="PRINTS" id="PR00173">
    <property type="entry name" value="EDTRNSPORT"/>
</dbReference>
<evidence type="ECO:0000256" key="5">
    <source>
        <dbReference type="ARBA" id="ARBA00022847"/>
    </source>
</evidence>
<dbReference type="PANTHER" id="PTHR42865">
    <property type="entry name" value="PROTON/GLUTAMATE-ASPARTATE SYMPORTER"/>
    <property type="match status" value="1"/>
</dbReference>
<dbReference type="GO" id="GO:0005295">
    <property type="term" value="F:neutral L-amino acid:sodium symporter activity"/>
    <property type="evidence" value="ECO:0007669"/>
    <property type="project" value="TreeGrafter"/>
</dbReference>
<dbReference type="Proteomes" id="UP000466024">
    <property type="component" value="Unassembled WGS sequence"/>
</dbReference>
<evidence type="ECO:0000313" key="11">
    <source>
        <dbReference type="Proteomes" id="UP000466024"/>
    </source>
</evidence>
<name>A0A640WIN1_9GAMM</name>
<keyword evidence="8 9" id="KW-0472">Membrane</keyword>
<dbReference type="GO" id="GO:0032329">
    <property type="term" value="P:serine transport"/>
    <property type="evidence" value="ECO:0007669"/>
    <property type="project" value="InterPro"/>
</dbReference>
<feature type="transmembrane region" description="Helical" evidence="9">
    <location>
        <begin position="50"/>
        <end position="72"/>
    </location>
</feature>
<evidence type="ECO:0000256" key="3">
    <source>
        <dbReference type="ARBA" id="ARBA00022475"/>
    </source>
</evidence>
<keyword evidence="7 9" id="KW-1133">Transmembrane helix</keyword>
<evidence type="ECO:0000256" key="2">
    <source>
        <dbReference type="ARBA" id="ARBA00022448"/>
    </source>
</evidence>
<feature type="transmembrane region" description="Helical" evidence="9">
    <location>
        <begin position="185"/>
        <end position="206"/>
    </location>
</feature>
<dbReference type="InterPro" id="IPR001991">
    <property type="entry name" value="Na-dicarboxylate_symporter"/>
</dbReference>
<evidence type="ECO:0000256" key="4">
    <source>
        <dbReference type="ARBA" id="ARBA00022692"/>
    </source>
</evidence>
<feature type="transmembrane region" description="Helical" evidence="9">
    <location>
        <begin position="328"/>
        <end position="353"/>
    </location>
</feature>
<dbReference type="EMBL" id="VTPX01000001">
    <property type="protein sequence ID" value="KAA0020506.1"/>
    <property type="molecule type" value="Genomic_DNA"/>
</dbReference>
<dbReference type="RefSeq" id="WP_149433626.1">
    <property type="nucleotide sequence ID" value="NZ_VTPX01000001.1"/>
</dbReference>
<feature type="transmembrane region" description="Helical" evidence="9">
    <location>
        <begin position="289"/>
        <end position="316"/>
    </location>
</feature>
<sequence length="413" mass="42726">MSASSDTRTASSLLPRIGLIPQILIGIAAGLLLATLAPSIAPSVAILGDLFIGALKAVAPILVFVLVMAAIASHQRGQPTQVRGVLMLYLIGTLVAALIAVAASFLFPTSLIIDAPRADGTPPTGVAEILRNLAMSAVDNPIHALTDANFIGILAWAVGLGLLLRRASDITRRSLADLSDAVSGLVRWVIRLAPLGIFGLVANTFASTGMSALADYAQLLAVLLGCMLFVALVTNPLIVFLYTRRNPYPLVFTCLRGSAITAFFTRSSAANIPVNMELCKRLDLHADTYSVSIPLGATINMSGAAVTITVMTLAAANTLGIDVDFATALLLCIVSALAACGVSGVAGGSLLLIPMAASLFGISADVAMQVVAIGFVISVIQDSTETALNSSTDVLFTAAACRSPRVRDRLSKE</sequence>
<dbReference type="HAMAP" id="MF_01582">
    <property type="entry name" value="Ser_Thr_transp_SstT"/>
    <property type="match status" value="1"/>
</dbReference>
<dbReference type="InterPro" id="IPR023025">
    <property type="entry name" value="Ser_Thr_transp_SstT"/>
</dbReference>
<feature type="transmembrane region" description="Helical" evidence="9">
    <location>
        <begin position="84"/>
        <end position="107"/>
    </location>
</feature>
<dbReference type="PANTHER" id="PTHR42865:SF8">
    <property type="entry name" value="SERINE_THREONINE TRANSPORTER SSTT"/>
    <property type="match status" value="1"/>
</dbReference>
<evidence type="ECO:0000256" key="7">
    <source>
        <dbReference type="ARBA" id="ARBA00022989"/>
    </source>
</evidence>
<feature type="transmembrane region" description="Helical" evidence="9">
    <location>
        <begin position="359"/>
        <end position="380"/>
    </location>
</feature>
<dbReference type="NCBIfam" id="NF010151">
    <property type="entry name" value="PRK13628.1"/>
    <property type="match status" value="1"/>
</dbReference>
<dbReference type="InterPro" id="IPR036458">
    <property type="entry name" value="Na:dicarbo_symporter_sf"/>
</dbReference>
<dbReference type="Pfam" id="PF00375">
    <property type="entry name" value="SDF"/>
    <property type="match status" value="1"/>
</dbReference>
<keyword evidence="5 9" id="KW-0769">Symport</keyword>
<accession>A0A640WIN1</accession>
<keyword evidence="11" id="KW-1185">Reference proteome</keyword>
<comment type="catalytic activity">
    <reaction evidence="9">
        <text>L-threonine(in) + Na(+)(in) = L-threonine(out) + Na(+)(out)</text>
        <dbReference type="Rhea" id="RHEA:69999"/>
        <dbReference type="ChEBI" id="CHEBI:29101"/>
        <dbReference type="ChEBI" id="CHEBI:57926"/>
    </reaction>
</comment>
<dbReference type="Gene3D" id="1.10.3860.10">
    <property type="entry name" value="Sodium:dicarboxylate symporter"/>
    <property type="match status" value="1"/>
</dbReference>
<keyword evidence="4 9" id="KW-0812">Transmembrane</keyword>
<evidence type="ECO:0000256" key="8">
    <source>
        <dbReference type="ARBA" id="ARBA00023136"/>
    </source>
</evidence>
<evidence type="ECO:0000256" key="9">
    <source>
        <dbReference type="HAMAP-Rule" id="MF_01582"/>
    </source>
</evidence>
<dbReference type="GO" id="GO:0005886">
    <property type="term" value="C:plasma membrane"/>
    <property type="evidence" value="ECO:0007669"/>
    <property type="project" value="UniProtKB-SubCell"/>
</dbReference>
<reference evidence="10 11" key="1">
    <citation type="submission" date="2019-08" db="EMBL/GenBank/DDBJ databases">
        <title>Bioinformatics analysis of the strain L3 and L5.</title>
        <authorList>
            <person name="Li X."/>
        </authorList>
    </citation>
    <scope>NUCLEOTIDE SEQUENCE [LARGE SCALE GENOMIC DNA]</scope>
    <source>
        <strain evidence="10 11">L3</strain>
    </source>
</reference>
<evidence type="ECO:0000256" key="6">
    <source>
        <dbReference type="ARBA" id="ARBA00022970"/>
    </source>
</evidence>
<comment type="catalytic activity">
    <reaction evidence="9">
        <text>L-serine(in) + Na(+)(in) = L-serine(out) + Na(+)(out)</text>
        <dbReference type="Rhea" id="RHEA:29575"/>
        <dbReference type="ChEBI" id="CHEBI:29101"/>
        <dbReference type="ChEBI" id="CHEBI:33384"/>
    </reaction>
</comment>
<keyword evidence="3 9" id="KW-1003">Cell membrane</keyword>
<dbReference type="FunFam" id="1.10.3860.10:FF:000003">
    <property type="entry name" value="Serine/threonine transporter sstT"/>
    <property type="match status" value="1"/>
</dbReference>
<evidence type="ECO:0000256" key="1">
    <source>
        <dbReference type="ARBA" id="ARBA00004141"/>
    </source>
</evidence>
<organism evidence="10 11">
    <name type="scientific">Salinicola corii</name>
    <dbReference type="NCBI Taxonomy" id="2606937"/>
    <lineage>
        <taxon>Bacteria</taxon>
        <taxon>Pseudomonadati</taxon>
        <taxon>Pseudomonadota</taxon>
        <taxon>Gammaproteobacteria</taxon>
        <taxon>Oceanospirillales</taxon>
        <taxon>Halomonadaceae</taxon>
        <taxon>Salinicola</taxon>
    </lineage>
</organism>
<evidence type="ECO:0000313" key="10">
    <source>
        <dbReference type="EMBL" id="KAA0020506.1"/>
    </source>
</evidence>
<feature type="transmembrane region" description="Helical" evidence="9">
    <location>
        <begin position="218"/>
        <end position="243"/>
    </location>
</feature>
<protein>
    <recommendedName>
        <fullName evidence="9">Serine/threonine transporter SstT</fullName>
    </recommendedName>
    <alternativeName>
        <fullName evidence="9">Na(+)/serine-threonine symporter</fullName>
    </alternativeName>
</protein>
<keyword evidence="2 9" id="KW-0813">Transport</keyword>
<proteinExistence type="inferred from homology"/>
<dbReference type="SUPFAM" id="SSF118215">
    <property type="entry name" value="Proton glutamate symport protein"/>
    <property type="match status" value="1"/>
</dbReference>
<comment type="function">
    <text evidence="9">Involved in the import of serine and threonine into the cell, with the concomitant import of sodium (symport system).</text>
</comment>
<gene>
    <name evidence="9 10" type="primary">sstT</name>
    <name evidence="10" type="ORF">F0A16_01525</name>
</gene>
<dbReference type="GO" id="GO:0015826">
    <property type="term" value="P:threonine transport"/>
    <property type="evidence" value="ECO:0007669"/>
    <property type="project" value="InterPro"/>
</dbReference>
<comment type="caution">
    <text evidence="10">The sequence shown here is derived from an EMBL/GenBank/DDBJ whole genome shotgun (WGS) entry which is preliminary data.</text>
</comment>
<feature type="transmembrane region" description="Helical" evidence="9">
    <location>
        <begin position="142"/>
        <end position="164"/>
    </location>
</feature>
<comment type="subcellular location">
    <subcellularLocation>
        <location evidence="9">Cell membrane</location>
        <topology evidence="9">Multi-pass membrane protein</topology>
    </subcellularLocation>
    <subcellularLocation>
        <location evidence="1">Membrane</location>
        <topology evidence="1">Multi-pass membrane protein</topology>
    </subcellularLocation>
</comment>
<comment type="similarity">
    <text evidence="9">Belongs to the dicarboxylate/amino acid:cation symporter (DAACS) (TC 2.A.23) family.</text>
</comment>
<dbReference type="AlphaFoldDB" id="A0A640WIN1"/>
<feature type="transmembrane region" description="Helical" evidence="9">
    <location>
        <begin position="23"/>
        <end position="44"/>
    </location>
</feature>